<dbReference type="InterPro" id="IPR000182">
    <property type="entry name" value="GNAT_dom"/>
</dbReference>
<dbReference type="InterPro" id="IPR016181">
    <property type="entry name" value="Acyl_CoA_acyltransferase"/>
</dbReference>
<evidence type="ECO:0000313" key="3">
    <source>
        <dbReference type="Proteomes" id="UP000008467"/>
    </source>
</evidence>
<dbReference type="HOGENOM" id="CLU_060131_7_1_9"/>
<proteinExistence type="predicted"/>
<reference evidence="2 3" key="1">
    <citation type="journal article" date="2011" name="J. Bacteriol.">
        <title>Complete genome sequence of the cellulose-degrading bacterium Cellulosilyticum lentocellum.</title>
        <authorList>
            <consortium name="US DOE Joint Genome Institute"/>
            <person name="Miller D.A."/>
            <person name="Suen G."/>
            <person name="Bruce D."/>
            <person name="Copeland A."/>
            <person name="Cheng J.F."/>
            <person name="Detter C."/>
            <person name="Goodwin L.A."/>
            <person name="Han C.S."/>
            <person name="Hauser L.J."/>
            <person name="Land M.L."/>
            <person name="Lapidus A."/>
            <person name="Lucas S."/>
            <person name="Meincke L."/>
            <person name="Pitluck S."/>
            <person name="Tapia R."/>
            <person name="Teshima H."/>
            <person name="Woyke T."/>
            <person name="Fox B.G."/>
            <person name="Angert E.R."/>
            <person name="Currie C.R."/>
        </authorList>
    </citation>
    <scope>NUCLEOTIDE SEQUENCE [LARGE SCALE GENOMIC DNA]</scope>
    <source>
        <strain evidence="3">ATCC 49066 / DSM 5427 / NCIMB 11756 / RHM5</strain>
    </source>
</reference>
<dbReference type="Pfam" id="PF00583">
    <property type="entry name" value="Acetyltransf_1"/>
    <property type="match status" value="1"/>
</dbReference>
<feature type="domain" description="N-acetyltransferase" evidence="1">
    <location>
        <begin position="67"/>
        <end position="203"/>
    </location>
</feature>
<sequence length="203" mass="24092">MYCVKKTDFPVLENLLTACFENDPLYTLLIPDEEIRKKLLPELFKCDLDEFFNTCKVYADSEDMNGIIIVSDETEPFHILRYLISTYYATFKTDCYLIKEDPSLRVLWHFLKGKDYLNSRWTEHIKQKERLHIIYLAVHPLKQHCGISKLLLTEVLDYADAHSLLVSLETHNDKNVAFYQHFGFKLFEVVEKSIHLKQYCMIR</sequence>
<accession>F2JRM8</accession>
<dbReference type="SUPFAM" id="SSF55729">
    <property type="entry name" value="Acyl-CoA N-acyltransferases (Nat)"/>
    <property type="match status" value="1"/>
</dbReference>
<dbReference type="PANTHER" id="PTHR42791:SF1">
    <property type="entry name" value="N-ACETYLTRANSFERASE DOMAIN-CONTAINING PROTEIN"/>
    <property type="match status" value="1"/>
</dbReference>
<protein>
    <submittedName>
        <fullName evidence="2">GCN5-related N-acetyltransferase</fullName>
    </submittedName>
</protein>
<dbReference type="PROSITE" id="PS51186">
    <property type="entry name" value="GNAT"/>
    <property type="match status" value="1"/>
</dbReference>
<dbReference type="PANTHER" id="PTHR42791">
    <property type="entry name" value="GNAT FAMILY ACETYLTRANSFERASE"/>
    <property type="match status" value="1"/>
</dbReference>
<dbReference type="Proteomes" id="UP000008467">
    <property type="component" value="Chromosome"/>
</dbReference>
<evidence type="ECO:0000313" key="2">
    <source>
        <dbReference type="EMBL" id="ADZ83949.1"/>
    </source>
</evidence>
<keyword evidence="3" id="KW-1185">Reference proteome</keyword>
<dbReference type="InterPro" id="IPR052523">
    <property type="entry name" value="Trichothecene_AcTrans"/>
</dbReference>
<evidence type="ECO:0000259" key="1">
    <source>
        <dbReference type="PROSITE" id="PS51186"/>
    </source>
</evidence>
<name>F2JRM8_CELLD</name>
<gene>
    <name evidence="2" type="ordered locus">Clole_2240</name>
</gene>
<organism evidence="2 3">
    <name type="scientific">Cellulosilyticum lentocellum (strain ATCC 49066 / DSM 5427 / NCIMB 11756 / RHM5)</name>
    <name type="common">Clostridium lentocellum</name>
    <dbReference type="NCBI Taxonomy" id="642492"/>
    <lineage>
        <taxon>Bacteria</taxon>
        <taxon>Bacillati</taxon>
        <taxon>Bacillota</taxon>
        <taxon>Clostridia</taxon>
        <taxon>Lachnospirales</taxon>
        <taxon>Cellulosilyticaceae</taxon>
        <taxon>Cellulosilyticum</taxon>
    </lineage>
</organism>
<dbReference type="STRING" id="642492.Clole_2240"/>
<dbReference type="EMBL" id="CP002582">
    <property type="protein sequence ID" value="ADZ83949.1"/>
    <property type="molecule type" value="Genomic_DNA"/>
</dbReference>
<dbReference type="AlphaFoldDB" id="F2JRM8"/>
<dbReference type="Gene3D" id="3.40.630.30">
    <property type="match status" value="1"/>
</dbReference>
<dbReference type="KEGG" id="cle:Clole_2240"/>
<dbReference type="GO" id="GO:0016747">
    <property type="term" value="F:acyltransferase activity, transferring groups other than amino-acyl groups"/>
    <property type="evidence" value="ECO:0007669"/>
    <property type="project" value="InterPro"/>
</dbReference>
<keyword evidence="2" id="KW-0808">Transferase</keyword>
<dbReference type="eggNOG" id="COG0456">
    <property type="taxonomic scope" value="Bacteria"/>
</dbReference>